<gene>
    <name evidence="8" type="ORF">NCCP602_26190</name>
</gene>
<proteinExistence type="predicted"/>
<keyword evidence="9" id="KW-1185">Reference proteome</keyword>
<evidence type="ECO:0000259" key="7">
    <source>
        <dbReference type="PROSITE" id="PS50893"/>
    </source>
</evidence>
<dbReference type="RefSeq" id="WP_339393398.1">
    <property type="nucleotide sequence ID" value="NZ_BAAAAF010000011.1"/>
</dbReference>
<evidence type="ECO:0000256" key="5">
    <source>
        <dbReference type="ARBA" id="ARBA00023251"/>
    </source>
</evidence>
<name>A0ABP3CA11_9MICO</name>
<keyword evidence="4 8" id="KW-0067">ATP-binding</keyword>
<dbReference type="InterPro" id="IPR027417">
    <property type="entry name" value="P-loop_NTPase"/>
</dbReference>
<dbReference type="PANTHER" id="PTHR42711">
    <property type="entry name" value="ABC TRANSPORTER ATP-BINDING PROTEIN"/>
    <property type="match status" value="1"/>
</dbReference>
<organism evidence="8 9">
    <name type="scientific">Brevibacterium metallidurans</name>
    <dbReference type="NCBI Taxonomy" id="1482676"/>
    <lineage>
        <taxon>Bacteria</taxon>
        <taxon>Bacillati</taxon>
        <taxon>Actinomycetota</taxon>
        <taxon>Actinomycetes</taxon>
        <taxon>Micrococcales</taxon>
        <taxon>Brevibacteriaceae</taxon>
        <taxon>Brevibacterium</taxon>
    </lineage>
</organism>
<dbReference type="GO" id="GO:0005524">
    <property type="term" value="F:ATP binding"/>
    <property type="evidence" value="ECO:0007669"/>
    <property type="project" value="UniProtKB-KW"/>
</dbReference>
<dbReference type="Gene3D" id="3.40.50.300">
    <property type="entry name" value="P-loop containing nucleotide triphosphate hydrolases"/>
    <property type="match status" value="1"/>
</dbReference>
<dbReference type="SMART" id="SM00382">
    <property type="entry name" value="AAA"/>
    <property type="match status" value="1"/>
</dbReference>
<keyword evidence="5" id="KW-0046">Antibiotic resistance</keyword>
<dbReference type="PROSITE" id="PS00211">
    <property type="entry name" value="ABC_TRANSPORTER_1"/>
    <property type="match status" value="1"/>
</dbReference>
<dbReference type="InterPro" id="IPR050763">
    <property type="entry name" value="ABC_transporter_ATP-binding"/>
</dbReference>
<evidence type="ECO:0000313" key="9">
    <source>
        <dbReference type="Proteomes" id="UP001498238"/>
    </source>
</evidence>
<sequence length="379" mass="39067">MSDLAIRTTNLTKSYGRTTGRKTSRTTVLDGIDLSVAAGEVFALLGPNGAGKTTTVNILSTLQHPDGGSAEIFGLDVVSQAGAVRPLIGLTGQFSAVDGLLTGRENLALVAALAHLPKSEQRARVEELLERFDLGQAAAKQVSTYSGGMRRRLDLAMTLIARPRLVFLDEPTTGLDPRSRRTMWDIVSELVAAGVTIFLTTQYLDEADALADRIAVLDGGRIVADDTPAGLKRLVPGARVDLAFASASDLDRATGLWPGAHARPESLTLSVPGDGGAAHLRQILGGLESAGIEPSGLAVETPSLDDVFFALTGHGAGPVEPAGTPGTGEPDAPAGAAAPADTADPEADQGRSTDAGGRLGGGPPTSISTPDTTRKDTER</sequence>
<dbReference type="EMBL" id="BAAAAF010000011">
    <property type="protein sequence ID" value="GAA0036658.1"/>
    <property type="molecule type" value="Genomic_DNA"/>
</dbReference>
<dbReference type="PROSITE" id="PS50893">
    <property type="entry name" value="ABC_TRANSPORTER_2"/>
    <property type="match status" value="1"/>
</dbReference>
<feature type="region of interest" description="Disordered" evidence="6">
    <location>
        <begin position="311"/>
        <end position="379"/>
    </location>
</feature>
<dbReference type="InterPro" id="IPR017871">
    <property type="entry name" value="ABC_transporter-like_CS"/>
</dbReference>
<evidence type="ECO:0000256" key="6">
    <source>
        <dbReference type="SAM" id="MobiDB-lite"/>
    </source>
</evidence>
<evidence type="ECO:0000256" key="4">
    <source>
        <dbReference type="ARBA" id="ARBA00022840"/>
    </source>
</evidence>
<comment type="caution">
    <text evidence="8">The sequence shown here is derived from an EMBL/GenBank/DDBJ whole genome shotgun (WGS) entry which is preliminary data.</text>
</comment>
<feature type="domain" description="ABC transporter" evidence="7">
    <location>
        <begin position="6"/>
        <end position="244"/>
    </location>
</feature>
<dbReference type="PANTHER" id="PTHR42711:SF19">
    <property type="entry name" value="DOXORUBICIN RESISTANCE ATP-BINDING PROTEIN DRRA"/>
    <property type="match status" value="1"/>
</dbReference>
<dbReference type="InterPro" id="IPR003439">
    <property type="entry name" value="ABC_transporter-like_ATP-bd"/>
</dbReference>
<comment type="subcellular location">
    <subcellularLocation>
        <location evidence="1">Cell membrane</location>
        <topology evidence="1">Peripheral membrane protein</topology>
    </subcellularLocation>
</comment>
<protein>
    <submittedName>
        <fullName evidence="8">Daunorubicin resistance protein DrrA family ABC transporter ATP-binding protein</fullName>
    </submittedName>
</protein>
<evidence type="ECO:0000256" key="3">
    <source>
        <dbReference type="ARBA" id="ARBA00022741"/>
    </source>
</evidence>
<dbReference type="Pfam" id="PF00005">
    <property type="entry name" value="ABC_tran"/>
    <property type="match status" value="1"/>
</dbReference>
<evidence type="ECO:0000256" key="1">
    <source>
        <dbReference type="ARBA" id="ARBA00004202"/>
    </source>
</evidence>
<dbReference type="Proteomes" id="UP001498238">
    <property type="component" value="Unassembled WGS sequence"/>
</dbReference>
<dbReference type="SUPFAM" id="SSF52540">
    <property type="entry name" value="P-loop containing nucleoside triphosphate hydrolases"/>
    <property type="match status" value="1"/>
</dbReference>
<dbReference type="InterPro" id="IPR003593">
    <property type="entry name" value="AAA+_ATPase"/>
</dbReference>
<keyword evidence="3" id="KW-0547">Nucleotide-binding</keyword>
<reference evidence="8 9" key="1">
    <citation type="submission" date="2024-01" db="EMBL/GenBank/DDBJ databases">
        <title>Characterization of antibiotic resistant novel bacterial strains and their environmental applications.</title>
        <authorList>
            <person name="Manzoor S."/>
            <person name="Abbas S."/>
            <person name="Arshad M."/>
            <person name="Ahmed I."/>
        </authorList>
    </citation>
    <scope>NUCLEOTIDE SEQUENCE [LARGE SCALE GENOMIC DNA]</scope>
    <source>
        <strain evidence="8 9">NCCP-602</strain>
    </source>
</reference>
<accession>A0ABP3CA11</accession>
<evidence type="ECO:0000256" key="2">
    <source>
        <dbReference type="ARBA" id="ARBA00022448"/>
    </source>
</evidence>
<evidence type="ECO:0000313" key="8">
    <source>
        <dbReference type="EMBL" id="GAA0036658.1"/>
    </source>
</evidence>
<feature type="compositionally biased region" description="Low complexity" evidence="6">
    <location>
        <begin position="317"/>
        <end position="342"/>
    </location>
</feature>
<keyword evidence="2" id="KW-0813">Transport</keyword>